<keyword evidence="2" id="KW-1185">Reference proteome</keyword>
<proteinExistence type="predicted"/>
<accession>A0A6H5GEV3</accession>
<reference evidence="1 2" key="1">
    <citation type="submission" date="2020-02" db="EMBL/GenBank/DDBJ databases">
        <authorList>
            <person name="Ferguson B K."/>
        </authorList>
    </citation>
    <scope>NUCLEOTIDE SEQUENCE [LARGE SCALE GENOMIC DNA]</scope>
</reference>
<protein>
    <submittedName>
        <fullName evidence="1">Uncharacterized protein</fullName>
    </submittedName>
</protein>
<evidence type="ECO:0000313" key="1">
    <source>
        <dbReference type="EMBL" id="CAB0001906.1"/>
    </source>
</evidence>
<dbReference type="EMBL" id="CADCXU010011754">
    <property type="protein sequence ID" value="CAB0001906.1"/>
    <property type="molecule type" value="Genomic_DNA"/>
</dbReference>
<evidence type="ECO:0000313" key="2">
    <source>
        <dbReference type="Proteomes" id="UP000479000"/>
    </source>
</evidence>
<name>A0A6H5GEV3_9HEMI</name>
<dbReference type="AlphaFoldDB" id="A0A6H5GEV3"/>
<feature type="non-terminal residue" evidence="1">
    <location>
        <position position="1"/>
    </location>
</feature>
<organism evidence="1 2">
    <name type="scientific">Nesidiocoris tenuis</name>
    <dbReference type="NCBI Taxonomy" id="355587"/>
    <lineage>
        <taxon>Eukaryota</taxon>
        <taxon>Metazoa</taxon>
        <taxon>Ecdysozoa</taxon>
        <taxon>Arthropoda</taxon>
        <taxon>Hexapoda</taxon>
        <taxon>Insecta</taxon>
        <taxon>Pterygota</taxon>
        <taxon>Neoptera</taxon>
        <taxon>Paraneoptera</taxon>
        <taxon>Hemiptera</taxon>
        <taxon>Heteroptera</taxon>
        <taxon>Panheteroptera</taxon>
        <taxon>Cimicomorpha</taxon>
        <taxon>Miridae</taxon>
        <taxon>Dicyphina</taxon>
        <taxon>Nesidiocoris</taxon>
    </lineage>
</organism>
<dbReference type="Proteomes" id="UP000479000">
    <property type="component" value="Unassembled WGS sequence"/>
</dbReference>
<gene>
    <name evidence="1" type="ORF">NTEN_LOCUS7693</name>
</gene>
<sequence length="73" mass="8034">FPAGRRKNQLHAAGIARSKRLSGVDLKLSELRACLTNQTQGLLHRERSMGTSSWVFTGLNTCSRCHSCGYLDA</sequence>